<dbReference type="PANTHER" id="PTHR47829:SF1">
    <property type="entry name" value="HAD FAMILY PHOSPHATASE"/>
    <property type="match status" value="1"/>
</dbReference>
<dbReference type="AlphaFoldDB" id="A0AAJ1U2I1"/>
<comment type="caution">
    <text evidence="2">The sequence shown here is derived from an EMBL/GenBank/DDBJ whole genome shotgun (WGS) entry which is preliminary data.</text>
</comment>
<feature type="domain" description="Aminoglycoside phosphotransferase" evidence="1">
    <location>
        <begin position="33"/>
        <end position="273"/>
    </location>
</feature>
<dbReference type="EMBL" id="JAUTAN010000001">
    <property type="protein sequence ID" value="MDQ1106385.1"/>
    <property type="molecule type" value="Genomic_DNA"/>
</dbReference>
<sequence>MNDAAGGLGPAELDRVTGWLATQGTTTTGTLSARLIAGGKSNLTFAVTDGASRWVLRRPPLGGYTPSAHDVGREFRVTRALEGAGVAVAPTIASCTDESVLGAPFTVVEFVDGLSVARREQLDTLTDAEVADVSAGLVEALARLHDVDHVAVGLGDFGRPDGYAARQLRRWSGQWEHVKQHHDASVDALATRVAARLGEALPDQARTSVVHGDYRIDNTLLAADGDGRPTGAVAAIVDWELSTIGDPVADVALMAIYRDPVLDLILGFDAAWTSPRLADEATLAAAYEATGGALPHWEFHLALAAFKLAVIAAGIDHRYRSGGTVGDGFDTAGTAVAPLLERALRQLP</sequence>
<dbReference type="InterPro" id="IPR011009">
    <property type="entry name" value="Kinase-like_dom_sf"/>
</dbReference>
<evidence type="ECO:0000313" key="2">
    <source>
        <dbReference type="EMBL" id="MDQ1106385.1"/>
    </source>
</evidence>
<proteinExistence type="predicted"/>
<name>A0AAJ1U2I1_9ACTN</name>
<gene>
    <name evidence="2" type="ORF">QE405_003669</name>
</gene>
<organism evidence="2 3">
    <name type="scientific">Nocardioides zeae</name>
    <dbReference type="NCBI Taxonomy" id="1457234"/>
    <lineage>
        <taxon>Bacteria</taxon>
        <taxon>Bacillati</taxon>
        <taxon>Actinomycetota</taxon>
        <taxon>Actinomycetes</taxon>
        <taxon>Propionibacteriales</taxon>
        <taxon>Nocardioidaceae</taxon>
        <taxon>Nocardioides</taxon>
    </lineage>
</organism>
<dbReference type="GO" id="GO:0016301">
    <property type="term" value="F:kinase activity"/>
    <property type="evidence" value="ECO:0007669"/>
    <property type="project" value="UniProtKB-KW"/>
</dbReference>
<dbReference type="PANTHER" id="PTHR47829">
    <property type="entry name" value="HYDROLASE, PUTATIVE (AFU_ORTHOLOGUE AFUA_1G12880)-RELATED"/>
    <property type="match status" value="1"/>
</dbReference>
<evidence type="ECO:0000259" key="1">
    <source>
        <dbReference type="Pfam" id="PF01636"/>
    </source>
</evidence>
<keyword evidence="2" id="KW-0808">Transferase</keyword>
<evidence type="ECO:0000313" key="3">
    <source>
        <dbReference type="Proteomes" id="UP001239215"/>
    </source>
</evidence>
<dbReference type="Gene3D" id="3.30.200.20">
    <property type="entry name" value="Phosphorylase Kinase, domain 1"/>
    <property type="match status" value="1"/>
</dbReference>
<dbReference type="InterPro" id="IPR002575">
    <property type="entry name" value="Aminoglycoside_PTrfase"/>
</dbReference>
<dbReference type="InterPro" id="IPR041726">
    <property type="entry name" value="ACAD10_11_N"/>
</dbReference>
<dbReference type="Pfam" id="PF01636">
    <property type="entry name" value="APH"/>
    <property type="match status" value="1"/>
</dbReference>
<dbReference type="Gene3D" id="3.90.1200.10">
    <property type="match status" value="1"/>
</dbReference>
<accession>A0AAJ1U2I1</accession>
<dbReference type="SUPFAM" id="SSF56112">
    <property type="entry name" value="Protein kinase-like (PK-like)"/>
    <property type="match status" value="1"/>
</dbReference>
<dbReference type="RefSeq" id="WP_307203850.1">
    <property type="nucleotide sequence ID" value="NZ_JAUTAN010000001.1"/>
</dbReference>
<keyword evidence="2" id="KW-0418">Kinase</keyword>
<dbReference type="Proteomes" id="UP001239215">
    <property type="component" value="Unassembled WGS sequence"/>
</dbReference>
<protein>
    <submittedName>
        <fullName evidence="2">Aminoglycoside phosphotransferase (APT) family kinase protein</fullName>
    </submittedName>
</protein>
<reference evidence="2" key="1">
    <citation type="submission" date="2023-07" db="EMBL/GenBank/DDBJ databases">
        <title>Functional and genomic diversity of the sorghum phyllosphere microbiome.</title>
        <authorList>
            <person name="Shade A."/>
        </authorList>
    </citation>
    <scope>NUCLEOTIDE SEQUENCE</scope>
    <source>
        <strain evidence="2">SORGH_AS_1067</strain>
    </source>
</reference>
<dbReference type="InterPro" id="IPR052898">
    <property type="entry name" value="ACAD10-like"/>
</dbReference>
<dbReference type="CDD" id="cd05154">
    <property type="entry name" value="ACAD10_11_N-like"/>
    <property type="match status" value="1"/>
</dbReference>